<evidence type="ECO:0000313" key="9">
    <source>
        <dbReference type="EMBL" id="NNH02299.1"/>
    </source>
</evidence>
<dbReference type="GO" id="GO:0005886">
    <property type="term" value="C:plasma membrane"/>
    <property type="evidence" value="ECO:0007669"/>
    <property type="project" value="UniProtKB-SubCell"/>
</dbReference>
<evidence type="ECO:0000256" key="6">
    <source>
        <dbReference type="ARBA" id="ARBA00022840"/>
    </source>
</evidence>
<dbReference type="InterPro" id="IPR013563">
    <property type="entry name" value="Oligopep_ABC_C"/>
</dbReference>
<dbReference type="GO" id="GO:0015833">
    <property type="term" value="P:peptide transport"/>
    <property type="evidence" value="ECO:0007669"/>
    <property type="project" value="InterPro"/>
</dbReference>
<dbReference type="PROSITE" id="PS50893">
    <property type="entry name" value="ABC_TRANSPORTER_2"/>
    <property type="match status" value="2"/>
</dbReference>
<evidence type="ECO:0000256" key="2">
    <source>
        <dbReference type="ARBA" id="ARBA00005417"/>
    </source>
</evidence>
<dbReference type="Pfam" id="PF08352">
    <property type="entry name" value="oligo_HPY"/>
    <property type="match status" value="2"/>
</dbReference>
<evidence type="ECO:0000256" key="1">
    <source>
        <dbReference type="ARBA" id="ARBA00004202"/>
    </source>
</evidence>
<dbReference type="GO" id="GO:0005524">
    <property type="term" value="F:ATP binding"/>
    <property type="evidence" value="ECO:0007669"/>
    <property type="project" value="UniProtKB-KW"/>
</dbReference>
<dbReference type="InterPro" id="IPR017871">
    <property type="entry name" value="ABC_transporter-like_CS"/>
</dbReference>
<evidence type="ECO:0000256" key="5">
    <source>
        <dbReference type="ARBA" id="ARBA00022741"/>
    </source>
</evidence>
<feature type="domain" description="ABC transporter" evidence="8">
    <location>
        <begin position="352"/>
        <end position="578"/>
    </location>
</feature>
<dbReference type="InterPro" id="IPR003439">
    <property type="entry name" value="ABC_transporter-like_ATP-bd"/>
</dbReference>
<keyword evidence="4" id="KW-1003">Cell membrane</keyword>
<dbReference type="InterPro" id="IPR027417">
    <property type="entry name" value="P-loop_NTPase"/>
</dbReference>
<dbReference type="EMBL" id="JABEMB010000001">
    <property type="protein sequence ID" value="NNH02299.1"/>
    <property type="molecule type" value="Genomic_DNA"/>
</dbReference>
<reference evidence="9 10" key="1">
    <citation type="submission" date="2020-05" db="EMBL/GenBank/DDBJ databases">
        <title>MicrobeNet Type strains.</title>
        <authorList>
            <person name="Nicholson A.C."/>
        </authorList>
    </citation>
    <scope>NUCLEOTIDE SEQUENCE [LARGE SCALE GENOMIC DNA]</scope>
    <source>
        <strain evidence="9 10">JCM 14282</strain>
    </source>
</reference>
<feature type="domain" description="ABC transporter" evidence="8">
    <location>
        <begin position="9"/>
        <end position="254"/>
    </location>
</feature>
<dbReference type="SUPFAM" id="SSF52540">
    <property type="entry name" value="P-loop containing nucleoside triphosphate hydrolases"/>
    <property type="match status" value="2"/>
</dbReference>
<dbReference type="InterPro" id="IPR003593">
    <property type="entry name" value="AAA+_ATPase"/>
</dbReference>
<gene>
    <name evidence="9" type="ORF">HLA99_00205</name>
</gene>
<evidence type="ECO:0000256" key="7">
    <source>
        <dbReference type="ARBA" id="ARBA00023136"/>
    </source>
</evidence>
<proteinExistence type="inferred from homology"/>
<comment type="similarity">
    <text evidence="2">Belongs to the ABC transporter superfamily.</text>
</comment>
<keyword evidence="10" id="KW-1185">Reference proteome</keyword>
<evidence type="ECO:0000259" key="8">
    <source>
        <dbReference type="PROSITE" id="PS50893"/>
    </source>
</evidence>
<dbReference type="AlphaFoldDB" id="A0A7Y2LXN1"/>
<comment type="caution">
    <text evidence="9">The sequence shown here is derived from an EMBL/GenBank/DDBJ whole genome shotgun (WGS) entry which is preliminary data.</text>
</comment>
<keyword evidence="7" id="KW-0472">Membrane</keyword>
<accession>A0A7Y2LXN1</accession>
<dbReference type="PROSITE" id="PS00211">
    <property type="entry name" value="ABC_TRANSPORTER_1"/>
    <property type="match status" value="2"/>
</dbReference>
<dbReference type="SMART" id="SM00382">
    <property type="entry name" value="AAA"/>
    <property type="match status" value="2"/>
</dbReference>
<evidence type="ECO:0000256" key="4">
    <source>
        <dbReference type="ARBA" id="ARBA00022475"/>
    </source>
</evidence>
<keyword evidence="6 9" id="KW-0067">ATP-binding</keyword>
<sequence length="584" mass="60199">MRVSADRGLRATGLTIVSAAGVLVRGVDIAVEPGQTTAIVGESGSGKSLTARALVGLVPAGVRVRGSLALDGAAHDLAADGPGTGRHWRRLRGEAISLLLQDPFTSLSPVHTIGRQIHGALSLTRARVSAEDVATRLAEVGLGERVLRQYPHELSGGMRQRVAIVLALASDPAVLVADEPTTALDSITQSEILALIDRLRASRRMGVLLISHDLGVVADHAARVLVMSAGSIVERGAVADVLAHPVHPYTRGLLAAAPHPGSRPYEGPPWLLDPGIVLPAGADFGSYADAETLRSRPAPVLVPVGGRPGHEVGIHGAGAAVVVDAQTGVPTRASHAAPAAPVAGQEGGQALLRVEGLVVHRGGREVLHGVDLDVPRGAIVGLVGQSGSGKTSLARAIVGLEEASAGSITWQATPDGRRGRVQMVFQDPAGTLNPALSIRRTLSEAIRAARGAASVTPEVLLETVGLPAALLSRRPAALSGGQRQRVAIARAIATAPDLLVCDEPVSALDLSVQAQILALLARLRDDAGHTLLFISHDLAVVAQLCDHVVVLNEGVVVESGPTSRVLTEPADPYTRRLLAVSTAI</sequence>
<dbReference type="PANTHER" id="PTHR43297:SF2">
    <property type="entry name" value="DIPEPTIDE TRANSPORT ATP-BINDING PROTEIN DPPD"/>
    <property type="match status" value="1"/>
</dbReference>
<keyword evidence="3" id="KW-0813">Transport</keyword>
<comment type="subcellular location">
    <subcellularLocation>
        <location evidence="1">Cell membrane</location>
        <topology evidence="1">Peripheral membrane protein</topology>
    </subcellularLocation>
</comment>
<dbReference type="InterPro" id="IPR050388">
    <property type="entry name" value="ABC_Ni/Peptide_Import"/>
</dbReference>
<dbReference type="CDD" id="cd03257">
    <property type="entry name" value="ABC_NikE_OppD_transporters"/>
    <property type="match status" value="2"/>
</dbReference>
<dbReference type="PANTHER" id="PTHR43297">
    <property type="entry name" value="OLIGOPEPTIDE TRANSPORT ATP-BINDING PROTEIN APPD"/>
    <property type="match status" value="1"/>
</dbReference>
<keyword evidence="5" id="KW-0547">Nucleotide-binding</keyword>
<evidence type="ECO:0000256" key="3">
    <source>
        <dbReference type="ARBA" id="ARBA00022448"/>
    </source>
</evidence>
<dbReference type="GO" id="GO:0016887">
    <property type="term" value="F:ATP hydrolysis activity"/>
    <property type="evidence" value="ECO:0007669"/>
    <property type="project" value="InterPro"/>
</dbReference>
<protein>
    <submittedName>
        <fullName evidence="9">ABC transporter ATP-binding protein</fullName>
    </submittedName>
</protein>
<name>A0A7Y2LXN1_9MICO</name>
<organism evidence="9 10">
    <name type="scientific">Microbacterium ulmi</name>
    <dbReference type="NCBI Taxonomy" id="179095"/>
    <lineage>
        <taxon>Bacteria</taxon>
        <taxon>Bacillati</taxon>
        <taxon>Actinomycetota</taxon>
        <taxon>Actinomycetes</taxon>
        <taxon>Micrococcales</taxon>
        <taxon>Microbacteriaceae</taxon>
        <taxon>Microbacterium</taxon>
    </lineage>
</organism>
<dbReference type="Pfam" id="PF00005">
    <property type="entry name" value="ABC_tran"/>
    <property type="match status" value="2"/>
</dbReference>
<evidence type="ECO:0000313" key="10">
    <source>
        <dbReference type="Proteomes" id="UP000543598"/>
    </source>
</evidence>
<dbReference type="Gene3D" id="3.40.50.300">
    <property type="entry name" value="P-loop containing nucleotide triphosphate hydrolases"/>
    <property type="match status" value="2"/>
</dbReference>
<dbReference type="Proteomes" id="UP000543598">
    <property type="component" value="Unassembled WGS sequence"/>
</dbReference>